<evidence type="ECO:0000313" key="1">
    <source>
        <dbReference type="EMBL" id="QDT35308.1"/>
    </source>
</evidence>
<name>A0A517QUK8_9PLAN</name>
<sequence>MPRNEIQCAEDACRIRDRMGRIRNQMDREVQGIKKGAGNLLSIHHQVRSHPWMGIGAAALIGFFIVPARKKRQEIQLDEQTVQKLIERGDIRVEAHRKQKKSWVRSATTLATNAALRAALAYAGQQFGKVSSVMAADNRPSANEVEVN</sequence>
<organism evidence="1 2">
    <name type="scientific">Thalassoglobus polymorphus</name>
    <dbReference type="NCBI Taxonomy" id="2527994"/>
    <lineage>
        <taxon>Bacteria</taxon>
        <taxon>Pseudomonadati</taxon>
        <taxon>Planctomycetota</taxon>
        <taxon>Planctomycetia</taxon>
        <taxon>Planctomycetales</taxon>
        <taxon>Planctomycetaceae</taxon>
        <taxon>Thalassoglobus</taxon>
    </lineage>
</organism>
<accession>A0A517QUK8</accession>
<protein>
    <submittedName>
        <fullName evidence="1">Uncharacterized protein</fullName>
    </submittedName>
</protein>
<dbReference type="KEGG" id="tpol:Mal48_45840"/>
<reference evidence="1 2" key="1">
    <citation type="submission" date="2019-02" db="EMBL/GenBank/DDBJ databases">
        <title>Deep-cultivation of Planctomycetes and their phenomic and genomic characterization uncovers novel biology.</title>
        <authorList>
            <person name="Wiegand S."/>
            <person name="Jogler M."/>
            <person name="Boedeker C."/>
            <person name="Pinto D."/>
            <person name="Vollmers J."/>
            <person name="Rivas-Marin E."/>
            <person name="Kohn T."/>
            <person name="Peeters S.H."/>
            <person name="Heuer A."/>
            <person name="Rast P."/>
            <person name="Oberbeckmann S."/>
            <person name="Bunk B."/>
            <person name="Jeske O."/>
            <person name="Meyerdierks A."/>
            <person name="Storesund J.E."/>
            <person name="Kallscheuer N."/>
            <person name="Luecker S."/>
            <person name="Lage O.M."/>
            <person name="Pohl T."/>
            <person name="Merkel B.J."/>
            <person name="Hornburger P."/>
            <person name="Mueller R.-W."/>
            <person name="Bruemmer F."/>
            <person name="Labrenz M."/>
            <person name="Spormann A.M."/>
            <person name="Op den Camp H."/>
            <person name="Overmann J."/>
            <person name="Amann R."/>
            <person name="Jetten M.S.M."/>
            <person name="Mascher T."/>
            <person name="Medema M.H."/>
            <person name="Devos D.P."/>
            <person name="Kaster A.-K."/>
            <person name="Ovreas L."/>
            <person name="Rohde M."/>
            <person name="Galperin M.Y."/>
            <person name="Jogler C."/>
        </authorList>
    </citation>
    <scope>NUCLEOTIDE SEQUENCE [LARGE SCALE GENOMIC DNA]</scope>
    <source>
        <strain evidence="1 2">Mal48</strain>
    </source>
</reference>
<dbReference type="AlphaFoldDB" id="A0A517QUK8"/>
<dbReference type="EMBL" id="CP036267">
    <property type="protein sequence ID" value="QDT35308.1"/>
    <property type="molecule type" value="Genomic_DNA"/>
</dbReference>
<gene>
    <name evidence="1" type="ORF">Mal48_45840</name>
</gene>
<dbReference type="Proteomes" id="UP000315724">
    <property type="component" value="Chromosome"/>
</dbReference>
<proteinExistence type="predicted"/>
<keyword evidence="2" id="KW-1185">Reference proteome</keyword>
<evidence type="ECO:0000313" key="2">
    <source>
        <dbReference type="Proteomes" id="UP000315724"/>
    </source>
</evidence>